<accession>F0W3D0</accession>
<sequence>MATSSRDELIEGAISCLISACDSADIGRNERDAASRRVASLLVEAWQQDALYLKRLLPLIVHHLLLHKIINREISQKAKNEQLIYPISQSLREILLHGREVDQESELFYLFSSCATRLMMLYHKDWTERCLQLLVIFFHLKPRAMISLSWMREMMFEQACNTADDVLADFQEVLAFCNDKSHKIRKFVAEFVVKAGVQKIMETMNAADSLDDLVVYTMMMLSSRNHTDKNCAQFGTSKLRSSSLKTVII</sequence>
<reference evidence="1" key="1">
    <citation type="journal article" date="2011" name="PLoS Biol.">
        <title>Gene gain and loss during evolution of obligate parasitism in the white rust pathogen of Arabidopsis thaliana.</title>
        <authorList>
            <person name="Kemen E."/>
            <person name="Gardiner A."/>
            <person name="Schultz-Larsen T."/>
            <person name="Kemen A.C."/>
            <person name="Balmuth A.L."/>
            <person name="Robert-Seilaniantz A."/>
            <person name="Bailey K."/>
            <person name="Holub E."/>
            <person name="Studholme D.J."/>
            <person name="Maclean D."/>
            <person name="Jones J.D."/>
        </authorList>
    </citation>
    <scope>NUCLEOTIDE SEQUENCE</scope>
</reference>
<protein>
    <submittedName>
        <fullName evidence="1">AlNc14C13G1507 protein</fullName>
    </submittedName>
</protein>
<reference evidence="1" key="2">
    <citation type="submission" date="2011-02" db="EMBL/GenBank/DDBJ databases">
        <authorList>
            <person name="MacLean D."/>
        </authorList>
    </citation>
    <scope>NUCLEOTIDE SEQUENCE</scope>
</reference>
<dbReference type="AlphaFoldDB" id="F0W3D0"/>
<evidence type="ECO:0000313" key="1">
    <source>
        <dbReference type="EMBL" id="CCA15573.1"/>
    </source>
</evidence>
<organism evidence="1">
    <name type="scientific">Albugo laibachii Nc14</name>
    <dbReference type="NCBI Taxonomy" id="890382"/>
    <lineage>
        <taxon>Eukaryota</taxon>
        <taxon>Sar</taxon>
        <taxon>Stramenopiles</taxon>
        <taxon>Oomycota</taxon>
        <taxon>Peronosporomycetes</taxon>
        <taxon>Albuginales</taxon>
        <taxon>Albuginaceae</taxon>
        <taxon>Albugo</taxon>
    </lineage>
</organism>
<proteinExistence type="predicted"/>
<name>F0W3D0_9STRA</name>
<dbReference type="HOGENOM" id="CLU_1117385_0_0_1"/>
<dbReference type="EMBL" id="FR824058">
    <property type="protein sequence ID" value="CCA15573.1"/>
    <property type="molecule type" value="Genomic_DNA"/>
</dbReference>
<gene>
    <name evidence="1" type="primary">AlNc14C13G1507</name>
    <name evidence="1" type="ORF">ALNC14_017160</name>
</gene>